<gene>
    <name evidence="1" type="ORF">HMPREF9123_0762</name>
</gene>
<name>F2BAN1_9NEIS</name>
<sequence length="55" mass="6058">MPYGSIRGRLKIPQMRFSDGLLPVIDKIGAAPRGVAPPRAMIRIRSAIQKTARKT</sequence>
<protein>
    <submittedName>
        <fullName evidence="1">Uncharacterized protein</fullName>
    </submittedName>
</protein>
<organism evidence="1 2">
    <name type="scientific">Neisseria bacilliformis ATCC BAA-1200</name>
    <dbReference type="NCBI Taxonomy" id="888742"/>
    <lineage>
        <taxon>Bacteria</taxon>
        <taxon>Pseudomonadati</taxon>
        <taxon>Pseudomonadota</taxon>
        <taxon>Betaproteobacteria</taxon>
        <taxon>Neisseriales</taxon>
        <taxon>Neisseriaceae</taxon>
        <taxon>Neisseria</taxon>
    </lineage>
</organism>
<dbReference type="HOGENOM" id="CLU_3027553_0_0_4"/>
<proteinExistence type="predicted"/>
<reference evidence="1 2" key="1">
    <citation type="submission" date="2011-02" db="EMBL/GenBank/DDBJ databases">
        <authorList>
            <person name="Muzny D."/>
            <person name="Qin X."/>
            <person name="Deng J."/>
            <person name="Jiang H."/>
            <person name="Liu Y."/>
            <person name="Qu J."/>
            <person name="Song X.-Z."/>
            <person name="Zhang L."/>
            <person name="Thornton R."/>
            <person name="Coyle M."/>
            <person name="Francisco L."/>
            <person name="Jackson L."/>
            <person name="Javaid M."/>
            <person name="Korchina V."/>
            <person name="Kovar C."/>
            <person name="Mata R."/>
            <person name="Mathew T."/>
            <person name="Ngo R."/>
            <person name="Nguyen L."/>
            <person name="Nguyen N."/>
            <person name="Okwuonu G."/>
            <person name="Ongeri F."/>
            <person name="Pham C."/>
            <person name="Simmons D."/>
            <person name="Wilczek-Boney K."/>
            <person name="Hale W."/>
            <person name="Jakkamsetti A."/>
            <person name="Pham P."/>
            <person name="Ruth R."/>
            <person name="San Lucas F."/>
            <person name="Warren J."/>
            <person name="Zhang J."/>
            <person name="Zhao Z."/>
            <person name="Zhou C."/>
            <person name="Zhu D."/>
            <person name="Lee S."/>
            <person name="Bess C."/>
            <person name="Blankenburg K."/>
            <person name="Forbes L."/>
            <person name="Fu Q."/>
            <person name="Gubbala S."/>
            <person name="Hirani K."/>
            <person name="Jayaseelan J.C."/>
            <person name="Lara F."/>
            <person name="Munidasa M."/>
            <person name="Palculict T."/>
            <person name="Patil S."/>
            <person name="Pu L.-L."/>
            <person name="Saada N."/>
            <person name="Tang L."/>
            <person name="Weissenberger G."/>
            <person name="Zhu Y."/>
            <person name="Hemphill L."/>
            <person name="Shang Y."/>
            <person name="Youmans B."/>
            <person name="Ayvaz T."/>
            <person name="Ross M."/>
            <person name="Santibanez J."/>
            <person name="Aqrawi P."/>
            <person name="Gross S."/>
            <person name="Joshi V."/>
            <person name="Fowler G."/>
            <person name="Nazareth L."/>
            <person name="Reid J."/>
            <person name="Worley K."/>
            <person name="Petrosino J."/>
            <person name="Highlander S."/>
            <person name="Gibbs R."/>
        </authorList>
    </citation>
    <scope>NUCLEOTIDE SEQUENCE [LARGE SCALE GENOMIC DNA]</scope>
    <source>
        <strain evidence="1 2">ATCC BAA-1200</strain>
    </source>
</reference>
<dbReference type="AlphaFoldDB" id="F2BAN1"/>
<accession>F2BAN1</accession>
<evidence type="ECO:0000313" key="1">
    <source>
        <dbReference type="EMBL" id="EGF11646.1"/>
    </source>
</evidence>
<comment type="caution">
    <text evidence="1">The sequence shown here is derived from an EMBL/GenBank/DDBJ whole genome shotgun (WGS) entry which is preliminary data.</text>
</comment>
<dbReference type="Proteomes" id="UP000004105">
    <property type="component" value="Unassembled WGS sequence"/>
</dbReference>
<evidence type="ECO:0000313" key="2">
    <source>
        <dbReference type="Proteomes" id="UP000004105"/>
    </source>
</evidence>
<dbReference type="EMBL" id="AFAY01000012">
    <property type="protein sequence ID" value="EGF11646.1"/>
    <property type="molecule type" value="Genomic_DNA"/>
</dbReference>
<keyword evidence="2" id="KW-1185">Reference proteome</keyword>